<reference evidence="2" key="2">
    <citation type="submission" date="2015-01" db="EMBL/GenBank/DDBJ databases">
        <title>Evolutionary Origins and Diversification of the Mycorrhizal Mutualists.</title>
        <authorList>
            <consortium name="DOE Joint Genome Institute"/>
            <consortium name="Mycorrhizal Genomics Consortium"/>
            <person name="Kohler A."/>
            <person name="Kuo A."/>
            <person name="Nagy L.G."/>
            <person name="Floudas D."/>
            <person name="Copeland A."/>
            <person name="Barry K.W."/>
            <person name="Cichocki N."/>
            <person name="Veneault-Fourrey C."/>
            <person name="LaButti K."/>
            <person name="Lindquist E.A."/>
            <person name="Lipzen A."/>
            <person name="Lundell T."/>
            <person name="Morin E."/>
            <person name="Murat C."/>
            <person name="Riley R."/>
            <person name="Ohm R."/>
            <person name="Sun H."/>
            <person name="Tunlid A."/>
            <person name="Henrissat B."/>
            <person name="Grigoriev I.V."/>
            <person name="Hibbett D.S."/>
            <person name="Martin F."/>
        </authorList>
    </citation>
    <scope>NUCLEOTIDE SEQUENCE [LARGE SCALE GENOMIC DNA]</scope>
    <source>
        <strain evidence="2">441</strain>
    </source>
</reference>
<reference evidence="1 2" key="1">
    <citation type="submission" date="2014-04" db="EMBL/GenBank/DDBJ databases">
        <authorList>
            <consortium name="DOE Joint Genome Institute"/>
            <person name="Kuo A."/>
            <person name="Kohler A."/>
            <person name="Costa M.D."/>
            <person name="Nagy L.G."/>
            <person name="Floudas D."/>
            <person name="Copeland A."/>
            <person name="Barry K.W."/>
            <person name="Cichocki N."/>
            <person name="Veneault-Fourrey C."/>
            <person name="LaButti K."/>
            <person name="Lindquist E.A."/>
            <person name="Lipzen A."/>
            <person name="Lundell T."/>
            <person name="Morin E."/>
            <person name="Murat C."/>
            <person name="Sun H."/>
            <person name="Tunlid A."/>
            <person name="Henrissat B."/>
            <person name="Grigoriev I.V."/>
            <person name="Hibbett D.S."/>
            <person name="Martin F."/>
            <person name="Nordberg H.P."/>
            <person name="Cantor M.N."/>
            <person name="Hua S.X."/>
        </authorList>
    </citation>
    <scope>NUCLEOTIDE SEQUENCE [LARGE SCALE GENOMIC DNA]</scope>
    <source>
        <strain evidence="1 2">441</strain>
    </source>
</reference>
<accession>A0A0C9YX53</accession>
<dbReference type="STRING" id="765257.A0A0C9YX53"/>
<sequence>GELEETMMLSYLKAARLRAWLSGPRCPTAVQECKILLDRAYRPTEVEDDFGNDPDDESVQVPTSAVPTATPEDLYNIVHQRTVVLRAHLRHEGVIYSRSSTHVGNSLVMFYPQGVRTSSPVPGSIKYIFGSSGKLLFAVQRQSPLPVDARPDPFVMYPHFPAKLYSSTVSKHLEAIHLSWVLCHFARWEVSDGCVVVLSLCRVRPLEFYFRYLVVYLAIGLRWC</sequence>
<dbReference type="OrthoDB" id="3247418at2759"/>
<evidence type="ECO:0000313" key="1">
    <source>
        <dbReference type="EMBL" id="KIK29695.1"/>
    </source>
</evidence>
<proteinExistence type="predicted"/>
<evidence type="ECO:0000313" key="2">
    <source>
        <dbReference type="Proteomes" id="UP000054018"/>
    </source>
</evidence>
<protein>
    <submittedName>
        <fullName evidence="1">Uncharacterized protein</fullName>
    </submittedName>
</protein>
<organism evidence="1 2">
    <name type="scientific">Pisolithus microcarpus 441</name>
    <dbReference type="NCBI Taxonomy" id="765257"/>
    <lineage>
        <taxon>Eukaryota</taxon>
        <taxon>Fungi</taxon>
        <taxon>Dikarya</taxon>
        <taxon>Basidiomycota</taxon>
        <taxon>Agaricomycotina</taxon>
        <taxon>Agaricomycetes</taxon>
        <taxon>Agaricomycetidae</taxon>
        <taxon>Boletales</taxon>
        <taxon>Sclerodermatineae</taxon>
        <taxon>Pisolithaceae</taxon>
        <taxon>Pisolithus</taxon>
    </lineage>
</organism>
<gene>
    <name evidence="1" type="ORF">PISMIDRAFT_88260</name>
</gene>
<feature type="non-terminal residue" evidence="1">
    <location>
        <position position="1"/>
    </location>
</feature>
<keyword evidence="2" id="KW-1185">Reference proteome</keyword>
<dbReference type="AlphaFoldDB" id="A0A0C9YX53"/>
<name>A0A0C9YX53_9AGAM</name>
<dbReference type="EMBL" id="KN833688">
    <property type="protein sequence ID" value="KIK29695.1"/>
    <property type="molecule type" value="Genomic_DNA"/>
</dbReference>
<dbReference type="Proteomes" id="UP000054018">
    <property type="component" value="Unassembled WGS sequence"/>
</dbReference>
<dbReference type="HOGENOM" id="CLU_067870_0_0_1"/>